<evidence type="ECO:0000256" key="10">
    <source>
        <dbReference type="RuleBase" id="RU003657"/>
    </source>
</evidence>
<evidence type="ECO:0000256" key="11">
    <source>
        <dbReference type="SAM" id="MobiDB-lite"/>
    </source>
</evidence>
<dbReference type="HAMAP" id="MF_01014">
    <property type="entry name" value="HisA"/>
    <property type="match status" value="1"/>
</dbReference>
<dbReference type="GO" id="GO:0000162">
    <property type="term" value="P:L-tryptophan biosynthetic process"/>
    <property type="evidence" value="ECO:0007669"/>
    <property type="project" value="TreeGrafter"/>
</dbReference>
<protein>
    <recommendedName>
        <fullName evidence="9">1-(5-phosphoribosyl)-5-[(5-phosphoribosylamino)methylideneamino] imidazole-4-carboxamide isomerase</fullName>
        <ecNumber evidence="9">5.3.1.16</ecNumber>
    </recommendedName>
    <alternativeName>
        <fullName evidence="9">Phosphoribosylformimino-5-aminoimidazole carboxamide ribotide isomerase</fullName>
    </alternativeName>
</protein>
<dbReference type="UniPathway" id="UPA00031">
    <property type="reaction ID" value="UER00009"/>
</dbReference>
<evidence type="ECO:0000256" key="8">
    <source>
        <dbReference type="ARBA" id="ARBA00023235"/>
    </source>
</evidence>
<dbReference type="EMBL" id="QIBX01000002">
    <property type="protein sequence ID" value="RNL41402.1"/>
    <property type="molecule type" value="Genomic_DNA"/>
</dbReference>
<organism evidence="12 13">
    <name type="scientific">Slackia equolifaciens</name>
    <dbReference type="NCBI Taxonomy" id="498718"/>
    <lineage>
        <taxon>Bacteria</taxon>
        <taxon>Bacillati</taxon>
        <taxon>Actinomycetota</taxon>
        <taxon>Coriobacteriia</taxon>
        <taxon>Eggerthellales</taxon>
        <taxon>Eggerthellaceae</taxon>
        <taxon>Slackia</taxon>
    </lineage>
</organism>
<keyword evidence="6 9" id="KW-0028">Amino-acid biosynthesis</keyword>
<comment type="catalytic activity">
    <reaction evidence="1 9">
        <text>1-(5-phospho-beta-D-ribosyl)-5-[(5-phospho-beta-D-ribosylamino)methylideneamino]imidazole-4-carboxamide = 5-[(5-phospho-1-deoxy-D-ribulos-1-ylimino)methylamino]-1-(5-phospho-beta-D-ribosyl)imidazole-4-carboxamide</text>
        <dbReference type="Rhea" id="RHEA:15469"/>
        <dbReference type="ChEBI" id="CHEBI:58435"/>
        <dbReference type="ChEBI" id="CHEBI:58525"/>
        <dbReference type="EC" id="5.3.1.16"/>
    </reaction>
</comment>
<feature type="active site" description="Proton acceptor" evidence="9">
    <location>
        <position position="8"/>
    </location>
</feature>
<dbReference type="CDD" id="cd04732">
    <property type="entry name" value="HisA"/>
    <property type="match status" value="1"/>
</dbReference>
<evidence type="ECO:0000256" key="7">
    <source>
        <dbReference type="ARBA" id="ARBA00023102"/>
    </source>
</evidence>
<dbReference type="FunFam" id="3.20.20.70:FF:000009">
    <property type="entry name" value="1-(5-phosphoribosyl)-5-[(5-phosphoribosylamino)methylideneamino] imidazole-4-carboxamide isomerase"/>
    <property type="match status" value="1"/>
</dbReference>
<dbReference type="InterPro" id="IPR013785">
    <property type="entry name" value="Aldolase_TIM"/>
</dbReference>
<dbReference type="InterPro" id="IPR006062">
    <property type="entry name" value="His_biosynth"/>
</dbReference>
<dbReference type="GO" id="GO:0003949">
    <property type="term" value="F:1-(5-phosphoribosyl)-5-[(5-phosphoribosylamino)methylideneamino]imidazole-4-carboxamide isomerase activity"/>
    <property type="evidence" value="ECO:0007669"/>
    <property type="project" value="UniProtKB-UniRule"/>
</dbReference>
<evidence type="ECO:0000256" key="4">
    <source>
        <dbReference type="ARBA" id="ARBA00009667"/>
    </source>
</evidence>
<name>A0A3N0B2S8_9ACTN</name>
<evidence type="ECO:0000256" key="6">
    <source>
        <dbReference type="ARBA" id="ARBA00022605"/>
    </source>
</evidence>
<dbReference type="OrthoDB" id="9807749at2"/>
<dbReference type="Pfam" id="PF00977">
    <property type="entry name" value="His_biosynth"/>
    <property type="match status" value="1"/>
</dbReference>
<gene>
    <name evidence="9" type="primary">hisA</name>
    <name evidence="12" type="ORF">DMP06_02110</name>
</gene>
<dbReference type="GO" id="GO:0005737">
    <property type="term" value="C:cytoplasm"/>
    <property type="evidence" value="ECO:0007669"/>
    <property type="project" value="UniProtKB-SubCell"/>
</dbReference>
<dbReference type="PANTHER" id="PTHR43090">
    <property type="entry name" value="1-(5-PHOSPHORIBOSYL)-5-[(5-PHOSPHORIBOSYLAMINO)METHYLIDENEAMINO] IMIDAZOLE-4-CARBOXAMIDE ISOMERASE"/>
    <property type="match status" value="1"/>
</dbReference>
<dbReference type="SUPFAM" id="SSF51366">
    <property type="entry name" value="Ribulose-phoshate binding barrel"/>
    <property type="match status" value="1"/>
</dbReference>
<dbReference type="InterPro" id="IPR023016">
    <property type="entry name" value="HisA/PriA"/>
</dbReference>
<keyword evidence="8 9" id="KW-0413">Isomerase</keyword>
<dbReference type="AlphaFoldDB" id="A0A3N0B2S8"/>
<dbReference type="InterPro" id="IPR044524">
    <property type="entry name" value="Isoase_HisA-like"/>
</dbReference>
<reference evidence="13" key="1">
    <citation type="submission" date="2018-05" db="EMBL/GenBank/DDBJ databases">
        <title>Genome Sequencing of selected type strains of the family Eggerthellaceae.</title>
        <authorList>
            <person name="Danylec N."/>
            <person name="Stoll D.A."/>
            <person name="Doetsch A."/>
            <person name="Huch M."/>
        </authorList>
    </citation>
    <scope>NUCLEOTIDE SEQUENCE [LARGE SCALE GENOMIC DNA]</scope>
    <source>
        <strain evidence="13">DSM 24851</strain>
    </source>
</reference>
<keyword evidence="7 9" id="KW-0368">Histidine biosynthesis</keyword>
<feature type="region of interest" description="Disordered" evidence="11">
    <location>
        <begin position="246"/>
        <end position="276"/>
    </location>
</feature>
<comment type="subcellular location">
    <subcellularLocation>
        <location evidence="2 9">Cytoplasm</location>
    </subcellularLocation>
</comment>
<comment type="similarity">
    <text evidence="4 9 10">Belongs to the HisA/HisF family.</text>
</comment>
<evidence type="ECO:0000256" key="2">
    <source>
        <dbReference type="ARBA" id="ARBA00004496"/>
    </source>
</evidence>
<keyword evidence="5 9" id="KW-0963">Cytoplasm</keyword>
<evidence type="ECO:0000256" key="3">
    <source>
        <dbReference type="ARBA" id="ARBA00005133"/>
    </source>
</evidence>
<dbReference type="GO" id="GO:0000105">
    <property type="term" value="P:L-histidine biosynthetic process"/>
    <property type="evidence" value="ECO:0007669"/>
    <property type="project" value="UniProtKB-UniRule"/>
</dbReference>
<dbReference type="RefSeq" id="WP_123208100.1">
    <property type="nucleotide sequence ID" value="NZ_QIBX01000002.1"/>
</dbReference>
<comment type="caution">
    <text evidence="9">Lacks conserved residue(s) required for the propagation of feature annotation.</text>
</comment>
<evidence type="ECO:0000256" key="5">
    <source>
        <dbReference type="ARBA" id="ARBA00022490"/>
    </source>
</evidence>
<dbReference type="PANTHER" id="PTHR43090:SF2">
    <property type="entry name" value="1-(5-PHOSPHORIBOSYL)-5-[(5-PHOSPHORIBOSYLAMINO)METHYLIDENEAMINO] IMIDAZOLE-4-CARBOXAMIDE ISOMERASE"/>
    <property type="match status" value="1"/>
</dbReference>
<sequence length="295" mass="30086">MILFPAIDLVAGKVVRLERGDRSRMKVYSDDPAAVAREFVAQGAQWIHVVDLSAAFEEDAKARAANDEAIRAICQVEGMRVDVGGGVRTLARIQELADLGCARIALGTALVRDPEFARAAAAEFGELLVADVAARDGQVKVNGWREGVARSLEDVVGELAALGFRHLVFTDIARDGMQTGVDVRAYAQVARLAGFPVVASGGVSALDDIRALAALGPEIVEGAITGRALYEGAFALADALAAAQGGAGEGPARDSGEAAAAGGAPTSESAAAIEGATSGGASVDAAFSAGEREGK</sequence>
<dbReference type="InterPro" id="IPR011060">
    <property type="entry name" value="RibuloseP-bd_barrel"/>
</dbReference>
<evidence type="ECO:0000256" key="1">
    <source>
        <dbReference type="ARBA" id="ARBA00000901"/>
    </source>
</evidence>
<comment type="pathway">
    <text evidence="3 9">Amino-acid biosynthesis; L-histidine biosynthesis; L-histidine from 5-phospho-alpha-D-ribose 1-diphosphate: step 4/9.</text>
</comment>
<dbReference type="Proteomes" id="UP000269591">
    <property type="component" value="Unassembled WGS sequence"/>
</dbReference>
<dbReference type="Gene3D" id="3.20.20.70">
    <property type="entry name" value="Aldolase class I"/>
    <property type="match status" value="1"/>
</dbReference>
<accession>A0A3N0B2S8</accession>
<evidence type="ECO:0000313" key="13">
    <source>
        <dbReference type="Proteomes" id="UP000269591"/>
    </source>
</evidence>
<comment type="caution">
    <text evidence="12">The sequence shown here is derived from an EMBL/GenBank/DDBJ whole genome shotgun (WGS) entry which is preliminary data.</text>
</comment>
<evidence type="ECO:0000313" key="12">
    <source>
        <dbReference type="EMBL" id="RNL41402.1"/>
    </source>
</evidence>
<keyword evidence="13" id="KW-1185">Reference proteome</keyword>
<proteinExistence type="inferred from homology"/>
<dbReference type="EC" id="5.3.1.16" evidence="9"/>
<evidence type="ECO:0000256" key="9">
    <source>
        <dbReference type="HAMAP-Rule" id="MF_01014"/>
    </source>
</evidence>